<evidence type="ECO:0000313" key="1">
    <source>
        <dbReference type="EMBL" id="DAF62469.1"/>
    </source>
</evidence>
<proteinExistence type="predicted"/>
<sequence>MKKIEDCASLKEAVNAMQTHAIGCMISGVIDSIGNNEAVDPELKNVISEMGEFADKLFRYIYELNSKFNKSFLDPEKGVEMTKECIEQFIFLEDKGFRFARNNEDDRFLLIPLWLLYFLPDEYNLLKFSLTYSDREVYNLRNNKDEKTIIIDSFEYIERKDIDIESFYIALPNYGIFLSYK</sequence>
<protein>
    <submittedName>
        <fullName evidence="1">Uncharacterized protein</fullName>
    </submittedName>
</protein>
<reference evidence="1" key="1">
    <citation type="journal article" date="2021" name="Proc. Natl. Acad. Sci. U.S.A.">
        <title>A Catalog of Tens of Thousands of Viruses from Human Metagenomes Reveals Hidden Associations with Chronic Diseases.</title>
        <authorList>
            <person name="Tisza M.J."/>
            <person name="Buck C.B."/>
        </authorList>
    </citation>
    <scope>NUCLEOTIDE SEQUENCE</scope>
    <source>
        <strain evidence="1">CtIty1</strain>
    </source>
</reference>
<name>A0A8S5TGP4_9CAUD</name>
<accession>A0A8S5TGP4</accession>
<dbReference type="EMBL" id="BK032823">
    <property type="protein sequence ID" value="DAF62469.1"/>
    <property type="molecule type" value="Genomic_DNA"/>
</dbReference>
<organism evidence="1">
    <name type="scientific">Myoviridae sp. ctIty1</name>
    <dbReference type="NCBI Taxonomy" id="2827673"/>
    <lineage>
        <taxon>Viruses</taxon>
        <taxon>Duplodnaviria</taxon>
        <taxon>Heunggongvirae</taxon>
        <taxon>Uroviricota</taxon>
        <taxon>Caudoviricetes</taxon>
    </lineage>
</organism>